<name>A0AA35YM84_LACSI</name>
<gene>
    <name evidence="1" type="ORF">LSALG_LOCUS16396</name>
</gene>
<dbReference type="SUPFAM" id="SSF48371">
    <property type="entry name" value="ARM repeat"/>
    <property type="match status" value="1"/>
</dbReference>
<dbReference type="AlphaFoldDB" id="A0AA35YM84"/>
<dbReference type="Pfam" id="PF18829">
    <property type="entry name" value="Importin_rep_6"/>
    <property type="match status" value="1"/>
</dbReference>
<dbReference type="EMBL" id="OX465079">
    <property type="protein sequence ID" value="CAI9276422.1"/>
    <property type="molecule type" value="Genomic_DNA"/>
</dbReference>
<accession>A0AA35YM84</accession>
<sequence length="134" mass="15605">MKKLGRLQFQLCLSDYIIPALVEALHKEPETEICSTMIDSLKECVKICGSLLHENQARSIVKKIKQVITASSARRNERGERVNTEDFDVEDGEMLKQENEMNYLCYLCDRSYEYSTLSNDEEQDEEEEEEEDID</sequence>
<organism evidence="1 2">
    <name type="scientific">Lactuca saligna</name>
    <name type="common">Willowleaf lettuce</name>
    <dbReference type="NCBI Taxonomy" id="75948"/>
    <lineage>
        <taxon>Eukaryota</taxon>
        <taxon>Viridiplantae</taxon>
        <taxon>Streptophyta</taxon>
        <taxon>Embryophyta</taxon>
        <taxon>Tracheophyta</taxon>
        <taxon>Spermatophyta</taxon>
        <taxon>Magnoliopsida</taxon>
        <taxon>eudicotyledons</taxon>
        <taxon>Gunneridae</taxon>
        <taxon>Pentapetalae</taxon>
        <taxon>asterids</taxon>
        <taxon>campanulids</taxon>
        <taxon>Asterales</taxon>
        <taxon>Asteraceae</taxon>
        <taxon>Cichorioideae</taxon>
        <taxon>Cichorieae</taxon>
        <taxon>Lactucinae</taxon>
        <taxon>Lactuca</taxon>
    </lineage>
</organism>
<proteinExistence type="predicted"/>
<evidence type="ECO:0000313" key="1">
    <source>
        <dbReference type="EMBL" id="CAI9276422.1"/>
    </source>
</evidence>
<dbReference type="InterPro" id="IPR011989">
    <property type="entry name" value="ARM-like"/>
</dbReference>
<dbReference type="Gene3D" id="1.25.10.10">
    <property type="entry name" value="Leucine-rich Repeat Variant"/>
    <property type="match status" value="1"/>
</dbReference>
<dbReference type="InterPro" id="IPR016024">
    <property type="entry name" value="ARM-type_fold"/>
</dbReference>
<keyword evidence="2" id="KW-1185">Reference proteome</keyword>
<dbReference type="Proteomes" id="UP001177003">
    <property type="component" value="Chromosome 3"/>
</dbReference>
<dbReference type="InterPro" id="IPR041389">
    <property type="entry name" value="Importin_rep_6"/>
</dbReference>
<reference evidence="1" key="1">
    <citation type="submission" date="2023-04" db="EMBL/GenBank/DDBJ databases">
        <authorList>
            <person name="Vijverberg K."/>
            <person name="Xiong W."/>
            <person name="Schranz E."/>
        </authorList>
    </citation>
    <scope>NUCLEOTIDE SEQUENCE</scope>
</reference>
<evidence type="ECO:0000313" key="2">
    <source>
        <dbReference type="Proteomes" id="UP001177003"/>
    </source>
</evidence>
<protein>
    <submittedName>
        <fullName evidence="1">Uncharacterized protein</fullName>
    </submittedName>
</protein>